<feature type="compositionally biased region" description="Basic and acidic residues" evidence="1">
    <location>
        <begin position="44"/>
        <end position="71"/>
    </location>
</feature>
<dbReference type="Proteomes" id="UP000578686">
    <property type="component" value="Unassembled WGS sequence"/>
</dbReference>
<sequence>MTERDKERGDGRDPLDEEAAWAQIVAGYGETPRAPGDTTEPPEETARREDGEDARQDDRADDARSEDDRDGPVPGVWHPDAVPDHGAGGSGGHGSSGDRVTGGDDGPVGSDADRGADGPGDGEPGDGDARTAAAGDGAAAGAGAGAGAGTALPGEVNRLDAHGQWEGPGPRDWAPEEEEGEGRFVPPEPPPLPETDMITRFAWLGVIGGPVLLVGCAVLGVDLTWWLTTAGVGGFLGGMATLVLGMRDDPDDEWTDPGSGAVV</sequence>
<keyword evidence="2" id="KW-0812">Transmembrane</keyword>
<reference evidence="3 4" key="1">
    <citation type="submission" date="2020-03" db="EMBL/GenBank/DDBJ databases">
        <title>Draft genome of Streptomyces sp. ventii, isolated from the Axial Seamount in the Pacific Ocean, and resequencing of the two type strains Streptomyces lonarensis strain NCL 716 and Streptomyces bohaiensis strain 11A07.</title>
        <authorList>
            <person name="Loughran R.M."/>
            <person name="Pfannmuller K.M."/>
            <person name="Wasson B.J."/>
            <person name="Deadmond M.C."/>
            <person name="Paddock B.E."/>
            <person name="Koyack M.J."/>
            <person name="Gallegos D.A."/>
            <person name="Mitchell E.A."/>
            <person name="Ushijima B."/>
            <person name="Saw J.H."/>
            <person name="Mcphail K.L."/>
            <person name="Videau P."/>
        </authorList>
    </citation>
    <scope>NUCLEOTIDE SEQUENCE [LARGE SCALE GENOMIC DNA]</scope>
    <source>
        <strain evidence="3 4">NCL716</strain>
    </source>
</reference>
<evidence type="ECO:0000313" key="4">
    <source>
        <dbReference type="Proteomes" id="UP000578686"/>
    </source>
</evidence>
<feature type="region of interest" description="Disordered" evidence="1">
    <location>
        <begin position="1"/>
        <end position="192"/>
    </location>
</feature>
<evidence type="ECO:0000256" key="2">
    <source>
        <dbReference type="SAM" id="Phobius"/>
    </source>
</evidence>
<gene>
    <name evidence="3" type="ORF">HCN56_19915</name>
</gene>
<keyword evidence="4" id="KW-1185">Reference proteome</keyword>
<protein>
    <submittedName>
        <fullName evidence="3">Uncharacterized protein</fullName>
    </submittedName>
</protein>
<feature type="transmembrane region" description="Helical" evidence="2">
    <location>
        <begin position="226"/>
        <end position="245"/>
    </location>
</feature>
<feature type="compositionally biased region" description="Gly residues" evidence="1">
    <location>
        <begin position="86"/>
        <end position="95"/>
    </location>
</feature>
<evidence type="ECO:0000313" key="3">
    <source>
        <dbReference type="EMBL" id="NJQ07789.1"/>
    </source>
</evidence>
<organism evidence="3 4">
    <name type="scientific">Streptomyces lonarensis</name>
    <dbReference type="NCBI Taxonomy" id="700599"/>
    <lineage>
        <taxon>Bacteria</taxon>
        <taxon>Bacillati</taxon>
        <taxon>Actinomycetota</taxon>
        <taxon>Actinomycetes</taxon>
        <taxon>Kitasatosporales</taxon>
        <taxon>Streptomycetaceae</taxon>
        <taxon>Streptomyces</taxon>
    </lineage>
</organism>
<feature type="transmembrane region" description="Helical" evidence="2">
    <location>
        <begin position="201"/>
        <end position="220"/>
    </location>
</feature>
<evidence type="ECO:0000256" key="1">
    <source>
        <dbReference type="SAM" id="MobiDB-lite"/>
    </source>
</evidence>
<feature type="compositionally biased region" description="Basic and acidic residues" evidence="1">
    <location>
        <begin position="1"/>
        <end position="14"/>
    </location>
</feature>
<keyword evidence="2" id="KW-0472">Membrane</keyword>
<accession>A0A7X6D417</accession>
<comment type="caution">
    <text evidence="3">The sequence shown here is derived from an EMBL/GenBank/DDBJ whole genome shotgun (WGS) entry which is preliminary data.</text>
</comment>
<feature type="compositionally biased region" description="Gly residues" evidence="1">
    <location>
        <begin position="138"/>
        <end position="148"/>
    </location>
</feature>
<dbReference type="EMBL" id="JAAVJD010000199">
    <property type="protein sequence ID" value="NJQ07789.1"/>
    <property type="molecule type" value="Genomic_DNA"/>
</dbReference>
<dbReference type="AlphaFoldDB" id="A0A7X6D417"/>
<dbReference type="RefSeq" id="WP_167973100.1">
    <property type="nucleotide sequence ID" value="NZ_JAAVJD010000199.1"/>
</dbReference>
<proteinExistence type="predicted"/>
<keyword evidence="2" id="KW-1133">Transmembrane helix</keyword>
<name>A0A7X6D417_9ACTN</name>